<dbReference type="GO" id="GO:0016854">
    <property type="term" value="F:racemase and epimerase activity"/>
    <property type="evidence" value="ECO:0007669"/>
    <property type="project" value="UniProtKB-ARBA"/>
</dbReference>
<dbReference type="EMBL" id="CP059540">
    <property type="protein sequence ID" value="QMT18548.1"/>
    <property type="molecule type" value="Genomic_DNA"/>
</dbReference>
<dbReference type="AlphaFoldDB" id="A0A7D7MJZ8"/>
<dbReference type="UniPathway" id="UPA00079"/>
<keyword evidence="9" id="KW-1185">Reference proteome</keyword>
<evidence type="ECO:0000259" key="7">
    <source>
        <dbReference type="SMART" id="SM00922"/>
    </source>
</evidence>
<gene>
    <name evidence="8" type="primary">menC</name>
    <name evidence="8" type="ORF">H1Q58_06170</name>
</gene>
<dbReference type="KEGG" id="pdec:H1Q58_06170"/>
<evidence type="ECO:0000256" key="3">
    <source>
        <dbReference type="ARBA" id="ARBA00022842"/>
    </source>
</evidence>
<dbReference type="UniPathway" id="UPA01057">
    <property type="reaction ID" value="UER00165"/>
</dbReference>
<comment type="cofactor">
    <cofactor evidence="1">
        <name>a divalent metal cation</name>
        <dbReference type="ChEBI" id="CHEBI:60240"/>
    </cofactor>
</comment>
<dbReference type="Pfam" id="PF02746">
    <property type="entry name" value="MR_MLE_N"/>
    <property type="match status" value="1"/>
</dbReference>
<keyword evidence="2" id="KW-0479">Metal-binding</keyword>
<protein>
    <recommendedName>
        <fullName evidence="5 6">o-succinylbenzoate synthase</fullName>
        <ecNumber evidence="5 6">4.2.1.113</ecNumber>
    </recommendedName>
</protein>
<dbReference type="Proteomes" id="UP000514716">
    <property type="component" value="Chromosome"/>
</dbReference>
<dbReference type="PANTHER" id="PTHR48073">
    <property type="entry name" value="O-SUCCINYLBENZOATE SYNTHASE-RELATED"/>
    <property type="match status" value="1"/>
</dbReference>
<dbReference type="GO" id="GO:0043748">
    <property type="term" value="F:O-succinylbenzoate synthase activity"/>
    <property type="evidence" value="ECO:0007669"/>
    <property type="project" value="UniProtKB-EC"/>
</dbReference>
<dbReference type="SUPFAM" id="SSF54826">
    <property type="entry name" value="Enolase N-terminal domain-like"/>
    <property type="match status" value="1"/>
</dbReference>
<dbReference type="PANTHER" id="PTHR48073:SF5">
    <property type="entry name" value="O-SUCCINYLBENZOATE SYNTHASE"/>
    <property type="match status" value="1"/>
</dbReference>
<evidence type="ECO:0000256" key="1">
    <source>
        <dbReference type="ARBA" id="ARBA00001968"/>
    </source>
</evidence>
<dbReference type="InterPro" id="IPR029065">
    <property type="entry name" value="Enolase_C-like"/>
</dbReference>
<evidence type="ECO:0000256" key="4">
    <source>
        <dbReference type="ARBA" id="ARBA00023239"/>
    </source>
</evidence>
<dbReference type="NCBIfam" id="TIGR01928">
    <property type="entry name" value="menC_lowGC_arch"/>
    <property type="match status" value="1"/>
</dbReference>
<dbReference type="SFLD" id="SFLDF00009">
    <property type="entry name" value="o-succinylbenzoate_synthase"/>
    <property type="match status" value="1"/>
</dbReference>
<keyword evidence="3" id="KW-0460">Magnesium</keyword>
<dbReference type="InterPro" id="IPR029017">
    <property type="entry name" value="Enolase-like_N"/>
</dbReference>
<evidence type="ECO:0000313" key="9">
    <source>
        <dbReference type="Proteomes" id="UP000514716"/>
    </source>
</evidence>
<dbReference type="InterPro" id="IPR013342">
    <property type="entry name" value="Mandelate_racemase_C"/>
</dbReference>
<dbReference type="InterPro" id="IPR013341">
    <property type="entry name" value="Mandelate_racemase_N_dom"/>
</dbReference>
<evidence type="ECO:0000313" key="8">
    <source>
        <dbReference type="EMBL" id="QMT18548.1"/>
    </source>
</evidence>
<dbReference type="SMART" id="SM00922">
    <property type="entry name" value="MR_MLE"/>
    <property type="match status" value="1"/>
</dbReference>
<keyword evidence="4 8" id="KW-0456">Lyase</keyword>
<dbReference type="GO" id="GO:0009234">
    <property type="term" value="P:menaquinone biosynthetic process"/>
    <property type="evidence" value="ECO:0007669"/>
    <property type="project" value="UniProtKB-UniRule"/>
</dbReference>
<evidence type="ECO:0000256" key="6">
    <source>
        <dbReference type="NCBIfam" id="TIGR01928"/>
    </source>
</evidence>
<dbReference type="Gene3D" id="3.20.20.120">
    <property type="entry name" value="Enolase-like C-terminal domain"/>
    <property type="match status" value="1"/>
</dbReference>
<evidence type="ECO:0000256" key="5">
    <source>
        <dbReference type="ARBA" id="ARBA00029491"/>
    </source>
</evidence>
<name>A0A7D7MJZ8_PLAMR</name>
<feature type="domain" description="Mandelate racemase/muconate lactonizing enzyme C-terminal" evidence="7">
    <location>
        <begin position="143"/>
        <end position="235"/>
    </location>
</feature>
<sequence>MAVRIADIKFHKVKKPLNQPFVTVLQKVEEREATVVVVQDAEGQEGYGECVAFSTPWYTAETVVGSRFVMDTVLTPLLKGQLLDHPTDAARLFSKVKGNQMAKAAMEMAVWDLFAKQKGMPLYEYVGGVQSPVPAGVVVAGSSDQLVRNVKAAIESGYRRIKLKISPATDAAMLKKIVAAHAEISFYADANGSFSGLALEELLPFDEAGFALIEQPYGEQEWAAHRIARANMKTPICLDESIHSLEDVQRMANQQAGDIVVLKMGRLGGWAETLKIVEFCKQSQIEMWVGGMIEFGISKAHNLALASLPEIKLTGDFSDSGHFWQSDIISPEIHVEHGEINLSEYPGIGYKLKI</sequence>
<accession>A0A7D7MJZ8</accession>
<dbReference type="InterPro" id="IPR010197">
    <property type="entry name" value="OSBS/NAAAR"/>
</dbReference>
<organism evidence="8 9">
    <name type="scientific">Planococcus maritimus</name>
    <dbReference type="NCBI Taxonomy" id="192421"/>
    <lineage>
        <taxon>Bacteria</taxon>
        <taxon>Bacillati</taxon>
        <taxon>Bacillota</taxon>
        <taxon>Bacilli</taxon>
        <taxon>Bacillales</taxon>
        <taxon>Caryophanaceae</taxon>
        <taxon>Planococcus</taxon>
    </lineage>
</organism>
<dbReference type="Gene3D" id="3.30.390.10">
    <property type="entry name" value="Enolase-like, N-terminal domain"/>
    <property type="match status" value="1"/>
</dbReference>
<dbReference type="EC" id="4.2.1.113" evidence="5 6"/>
<dbReference type="SFLD" id="SFLDG00180">
    <property type="entry name" value="muconate_cycloisomerase"/>
    <property type="match status" value="1"/>
</dbReference>
<dbReference type="GO" id="GO:0046872">
    <property type="term" value="F:metal ion binding"/>
    <property type="evidence" value="ECO:0007669"/>
    <property type="project" value="UniProtKB-KW"/>
</dbReference>
<reference evidence="8 9" key="1">
    <citation type="submission" date="2020-07" db="EMBL/GenBank/DDBJ databases">
        <title>Screening of a cold-adapted Planococcus bacterium producing protease in traditional shrimp paste and protease identification by genome sequencing.</title>
        <authorList>
            <person name="Gao R."/>
            <person name="Leng W."/>
            <person name="Chu Q."/>
            <person name="Wu X."/>
            <person name="Liu H."/>
            <person name="Li X."/>
        </authorList>
    </citation>
    <scope>NUCLEOTIDE SEQUENCE [LARGE SCALE GENOMIC DNA]</scope>
    <source>
        <strain evidence="8 9">XJ11</strain>
    </source>
</reference>
<dbReference type="InterPro" id="IPR036849">
    <property type="entry name" value="Enolase-like_C_sf"/>
</dbReference>
<evidence type="ECO:0000256" key="2">
    <source>
        <dbReference type="ARBA" id="ARBA00022723"/>
    </source>
</evidence>
<dbReference type="RefSeq" id="WP_182093100.1">
    <property type="nucleotide sequence ID" value="NZ_CP059540.1"/>
</dbReference>
<proteinExistence type="predicted"/>
<dbReference type="SUPFAM" id="SSF51604">
    <property type="entry name" value="Enolase C-terminal domain-like"/>
    <property type="match status" value="1"/>
</dbReference>
<dbReference type="SFLD" id="SFLDS00001">
    <property type="entry name" value="Enolase"/>
    <property type="match status" value="1"/>
</dbReference>
<dbReference type="Pfam" id="PF13378">
    <property type="entry name" value="MR_MLE_C"/>
    <property type="match status" value="1"/>
</dbReference>